<comment type="similarity">
    <text evidence="1">Belongs to the metallo-beta-lactamase superfamily.</text>
</comment>
<dbReference type="PANTHER" id="PTHR42978:SF6">
    <property type="entry name" value="QUORUM-QUENCHING LACTONASE YTNP-RELATED"/>
    <property type="match status" value="1"/>
</dbReference>
<name>A0AAW9RTS6_9HYPH</name>
<proteinExistence type="inferred from homology"/>
<comment type="caution">
    <text evidence="6">The sequence shown here is derived from an EMBL/GenBank/DDBJ whole genome shotgun (WGS) entry which is preliminary data.</text>
</comment>
<evidence type="ECO:0000313" key="6">
    <source>
        <dbReference type="EMBL" id="MEJ8571473.1"/>
    </source>
</evidence>
<dbReference type="PANTHER" id="PTHR42978">
    <property type="entry name" value="QUORUM-QUENCHING LACTONASE YTNP-RELATED-RELATED"/>
    <property type="match status" value="1"/>
</dbReference>
<dbReference type="Pfam" id="PF00753">
    <property type="entry name" value="Lactamase_B"/>
    <property type="match status" value="1"/>
</dbReference>
<dbReference type="InterPro" id="IPR051013">
    <property type="entry name" value="MBL_superfamily_lactonases"/>
</dbReference>
<dbReference type="GO" id="GO:0016787">
    <property type="term" value="F:hydrolase activity"/>
    <property type="evidence" value="ECO:0007669"/>
    <property type="project" value="UniProtKB-KW"/>
</dbReference>
<dbReference type="InterPro" id="IPR001279">
    <property type="entry name" value="Metallo-B-lactamas"/>
</dbReference>
<organism evidence="6 7">
    <name type="scientific">Microbaculum marinum</name>
    <dbReference type="NCBI Taxonomy" id="1764581"/>
    <lineage>
        <taxon>Bacteria</taxon>
        <taxon>Pseudomonadati</taxon>
        <taxon>Pseudomonadota</taxon>
        <taxon>Alphaproteobacteria</taxon>
        <taxon>Hyphomicrobiales</taxon>
        <taxon>Tepidamorphaceae</taxon>
        <taxon>Microbaculum</taxon>
    </lineage>
</organism>
<dbReference type="SMART" id="SM00849">
    <property type="entry name" value="Lactamase_B"/>
    <property type="match status" value="1"/>
</dbReference>
<feature type="domain" description="Metallo-beta-lactamase" evidence="5">
    <location>
        <begin position="63"/>
        <end position="250"/>
    </location>
</feature>
<evidence type="ECO:0000256" key="4">
    <source>
        <dbReference type="ARBA" id="ARBA00022833"/>
    </source>
</evidence>
<evidence type="ECO:0000256" key="1">
    <source>
        <dbReference type="ARBA" id="ARBA00007749"/>
    </source>
</evidence>
<keyword evidence="2" id="KW-0479">Metal-binding</keyword>
<dbReference type="RefSeq" id="WP_340329174.1">
    <property type="nucleotide sequence ID" value="NZ_JAZHOF010000003.1"/>
</dbReference>
<keyword evidence="4" id="KW-0862">Zinc</keyword>
<keyword evidence="3" id="KW-0378">Hydrolase</keyword>
<dbReference type="EMBL" id="JAZHOF010000003">
    <property type="protein sequence ID" value="MEJ8571473.1"/>
    <property type="molecule type" value="Genomic_DNA"/>
</dbReference>
<dbReference type="GO" id="GO:0046872">
    <property type="term" value="F:metal ion binding"/>
    <property type="evidence" value="ECO:0007669"/>
    <property type="project" value="UniProtKB-KW"/>
</dbReference>
<protein>
    <submittedName>
        <fullName evidence="6">MBL fold metallo-hydrolase</fullName>
    </submittedName>
</protein>
<dbReference type="Proteomes" id="UP001378188">
    <property type="component" value="Unassembled WGS sequence"/>
</dbReference>
<dbReference type="Gene3D" id="3.60.15.10">
    <property type="entry name" value="Ribonuclease Z/Hydroxyacylglutathione hydrolase-like"/>
    <property type="match status" value="1"/>
</dbReference>
<dbReference type="CDD" id="cd07720">
    <property type="entry name" value="OPHC2-like_MBL-fold"/>
    <property type="match status" value="1"/>
</dbReference>
<dbReference type="SUPFAM" id="SSF56281">
    <property type="entry name" value="Metallo-hydrolase/oxidoreductase"/>
    <property type="match status" value="1"/>
</dbReference>
<accession>A0AAW9RTS6</accession>
<dbReference type="AlphaFoldDB" id="A0AAW9RTS6"/>
<dbReference type="InterPro" id="IPR036866">
    <property type="entry name" value="RibonucZ/Hydroxyglut_hydro"/>
</dbReference>
<evidence type="ECO:0000259" key="5">
    <source>
        <dbReference type="SMART" id="SM00849"/>
    </source>
</evidence>
<gene>
    <name evidence="6" type="ORF">V3328_08320</name>
</gene>
<reference evidence="6 7" key="1">
    <citation type="submission" date="2024-02" db="EMBL/GenBank/DDBJ databases">
        <title>Genome analysis and characterization of Microbaculum marinisediminis sp. nov., isolated from marine sediment.</title>
        <authorList>
            <person name="Du Z.-J."/>
            <person name="Ye Y.-Q."/>
            <person name="Zhang Z.-R."/>
            <person name="Yuan S.-M."/>
            <person name="Zhang X.-Y."/>
        </authorList>
    </citation>
    <scope>NUCLEOTIDE SEQUENCE [LARGE SCALE GENOMIC DNA]</scope>
    <source>
        <strain evidence="6 7">SDUM1044001</strain>
    </source>
</reference>
<keyword evidence="7" id="KW-1185">Reference proteome</keyword>
<evidence type="ECO:0000256" key="3">
    <source>
        <dbReference type="ARBA" id="ARBA00022801"/>
    </source>
</evidence>
<sequence length="271" mass="29360">MKLLRNGSDFAAYRLGRLTVVALRDGYVDMAPSRLRRDDDRPFGPDLPEPVKAALVEGQLRLSVNAFLIAGNGRHILIDTGAANAWDPSMGRLPAALAEAGVAPADIDTVAFTHTHLDHVSGLVAAEGTDMFPNLEHLYVPLNELPLFHRKERLARFRERAEGFDGGFALSDNVTAIAAHGHEVGHSAFEVSDAGETLLVWGDIVHVPSIQFAQPELTWELDADQAQARASRETLLRRATENGTFVAGAHLDFPGVGRVATSGNGYRFIPL</sequence>
<evidence type="ECO:0000313" key="7">
    <source>
        <dbReference type="Proteomes" id="UP001378188"/>
    </source>
</evidence>
<evidence type="ECO:0000256" key="2">
    <source>
        <dbReference type="ARBA" id="ARBA00022723"/>
    </source>
</evidence>